<organism evidence="1 2">
    <name type="scientific">Acuticoccus sediminis</name>
    <dbReference type="NCBI Taxonomy" id="2184697"/>
    <lineage>
        <taxon>Bacteria</taxon>
        <taxon>Pseudomonadati</taxon>
        <taxon>Pseudomonadota</taxon>
        <taxon>Alphaproteobacteria</taxon>
        <taxon>Hyphomicrobiales</taxon>
        <taxon>Amorphaceae</taxon>
        <taxon>Acuticoccus</taxon>
    </lineage>
</organism>
<dbReference type="RefSeq" id="WP_111346361.1">
    <property type="nucleotide sequence ID" value="NZ_QHHQ01000003.1"/>
</dbReference>
<dbReference type="EMBL" id="QHHQ01000003">
    <property type="protein sequence ID" value="RAI00432.1"/>
    <property type="molecule type" value="Genomic_DNA"/>
</dbReference>
<evidence type="ECO:0000313" key="1">
    <source>
        <dbReference type="EMBL" id="RAI00432.1"/>
    </source>
</evidence>
<keyword evidence="1" id="KW-0808">Transferase</keyword>
<gene>
    <name evidence="1" type="ORF">DLJ53_14275</name>
</gene>
<dbReference type="Proteomes" id="UP000249590">
    <property type="component" value="Unassembled WGS sequence"/>
</dbReference>
<evidence type="ECO:0000313" key="2">
    <source>
        <dbReference type="Proteomes" id="UP000249590"/>
    </source>
</evidence>
<protein>
    <submittedName>
        <fullName evidence="1">Phosphoribosylglycinamide formyltransferase</fullName>
    </submittedName>
</protein>
<keyword evidence="2" id="KW-1185">Reference proteome</keyword>
<reference evidence="1 2" key="1">
    <citation type="submission" date="2018-05" db="EMBL/GenBank/DDBJ databases">
        <title>Acuticoccus sediminis sp. nov., isolated from deep-sea sediment of Indian Ocean.</title>
        <authorList>
            <person name="Liu X."/>
            <person name="Lai Q."/>
            <person name="Du Y."/>
            <person name="Sun F."/>
            <person name="Zhang X."/>
            <person name="Wang S."/>
            <person name="Shao Z."/>
        </authorList>
    </citation>
    <scope>NUCLEOTIDE SEQUENCE [LARGE SCALE GENOMIC DNA]</scope>
    <source>
        <strain evidence="1 2">PTG4-2</strain>
    </source>
</reference>
<name>A0A8B2NP19_9HYPH</name>
<proteinExistence type="predicted"/>
<dbReference type="OrthoDB" id="277063at2"/>
<comment type="caution">
    <text evidence="1">The sequence shown here is derived from an EMBL/GenBank/DDBJ whole genome shotgun (WGS) entry which is preliminary data.</text>
</comment>
<accession>A0A8B2NP19</accession>
<sequence length="124" mass="13028">MAPPARLAAICAALPEAVRRPARDDPALRVRGTPLALLVALGGRPSFRVDVPSVRGNVPEGSRDILLGADPGRVPAPLFAGHRHCAGVRLGGDPDRDDVRTLVIRSSALVAPGRLLRTLQEKAP</sequence>
<dbReference type="GO" id="GO:0016740">
    <property type="term" value="F:transferase activity"/>
    <property type="evidence" value="ECO:0007669"/>
    <property type="project" value="UniProtKB-KW"/>
</dbReference>
<dbReference type="AlphaFoldDB" id="A0A8B2NP19"/>